<dbReference type="PROSITE" id="PS51186">
    <property type="entry name" value="GNAT"/>
    <property type="match status" value="1"/>
</dbReference>
<keyword evidence="3" id="KW-1185">Reference proteome</keyword>
<dbReference type="InterPro" id="IPR002740">
    <property type="entry name" value="EVE_domain"/>
</dbReference>
<dbReference type="eggNOG" id="COG1848">
    <property type="taxonomic scope" value="Bacteria"/>
</dbReference>
<dbReference type="InterPro" id="IPR000182">
    <property type="entry name" value="GNAT_dom"/>
</dbReference>
<dbReference type="Pfam" id="PF01878">
    <property type="entry name" value="EVE"/>
    <property type="match status" value="1"/>
</dbReference>
<reference evidence="2 3" key="1">
    <citation type="journal article" date="2012" name="J. Bacteriol.">
        <title>Complete genome sequence of Alcanivorax dieselolei type strain B5.</title>
        <authorList>
            <person name="Lai Q."/>
            <person name="Li W."/>
            <person name="Shao Z."/>
        </authorList>
    </citation>
    <scope>NUCLEOTIDE SEQUENCE [LARGE SCALE GENOMIC DNA]</scope>
    <source>
        <strain evidence="3">DSM 16502 / CGMCC 1.3690 / B-5</strain>
    </source>
</reference>
<dbReference type="RefSeq" id="WP_014995446.1">
    <property type="nucleotide sequence ID" value="NC_018691.1"/>
</dbReference>
<dbReference type="Gene3D" id="3.40.630.30">
    <property type="match status" value="1"/>
</dbReference>
<evidence type="ECO:0000313" key="3">
    <source>
        <dbReference type="Proteomes" id="UP000006286"/>
    </source>
</evidence>
<dbReference type="EMBL" id="CP003466">
    <property type="protein sequence ID" value="AFT71381.1"/>
    <property type="molecule type" value="Genomic_DNA"/>
</dbReference>
<organism evidence="2 3">
    <name type="scientific">Alcanivorax dieselolei (strain DSM 16502 / CGMCC 1.3690 / MCCC 1A00001 / B-5)</name>
    <name type="common">Alloalcanivorax dieselolei</name>
    <dbReference type="NCBI Taxonomy" id="930169"/>
    <lineage>
        <taxon>Bacteria</taxon>
        <taxon>Pseudomonadati</taxon>
        <taxon>Pseudomonadota</taxon>
        <taxon>Gammaproteobacteria</taxon>
        <taxon>Oceanospirillales</taxon>
        <taxon>Alcanivoracaceae</taxon>
        <taxon>Alloalcanivorax</taxon>
    </lineage>
</organism>
<evidence type="ECO:0000259" key="1">
    <source>
        <dbReference type="PROSITE" id="PS51186"/>
    </source>
</evidence>
<dbReference type="STRING" id="930169.B5T_03114"/>
<dbReference type="GO" id="GO:0016747">
    <property type="term" value="F:acyltransferase activity, transferring groups other than amino-acyl groups"/>
    <property type="evidence" value="ECO:0007669"/>
    <property type="project" value="InterPro"/>
</dbReference>
<dbReference type="OrthoDB" id="9773249at2"/>
<name>K0CIJ6_ALCDB</name>
<dbReference type="PATRIC" id="fig|930169.3.peg.3075"/>
<protein>
    <recommendedName>
        <fullName evidence="1">N-acetyltransferase domain-containing protein</fullName>
    </recommendedName>
</protein>
<dbReference type="SUPFAM" id="SSF55729">
    <property type="entry name" value="Acyl-CoA N-acyltransferases (Nat)"/>
    <property type="match status" value="1"/>
</dbReference>
<dbReference type="InterPro" id="IPR016181">
    <property type="entry name" value="Acyl_CoA_acyltransferase"/>
</dbReference>
<accession>K0CIJ6</accession>
<dbReference type="Proteomes" id="UP000006286">
    <property type="component" value="Chromosome"/>
</dbReference>
<dbReference type="KEGG" id="adi:B5T_03114"/>
<dbReference type="HOGENOM" id="CLU_039297_1_0_6"/>
<feature type="domain" description="N-acetyltransferase" evidence="1">
    <location>
        <begin position="152"/>
        <end position="301"/>
    </location>
</feature>
<proteinExistence type="predicted"/>
<sequence>MRLLLDTNIIIPLQDSYVVLKGSLQNFIRLSGKGGHQLIYHPASRADIERDRDVNRRNRTLSRLEQYERLEGVPDCPWNTDETEPNDACDNEILYALQCNAAHALITEDKGIHAKAREHGLSDRVYNIQTAEDWLRRLHEPMEVHLPNIEDVQLHTLSPELNGEFFNSLRDDYPGFNDWFGNKAQEGRHAWICRDDQGSLGALCIYAEQVDQKITDSGDVLSGRALKICTFKVGESVRGRKIGELFLKAAFRYATENQCQHIFIHGNEKKQHYLALLLEDFGFTGHSGNYGGDTVWIKKHPVSVPNDNVDAKAFVRLYYPHYRQDEKVSKYLVPILPDYHDVLFPDYFSQRSAQLRLFESPQRHVGNAIKLAYLCGSQTKSIVPGDILLFYRSRDEKAVTTIGVVDDFSVSADPAEISAQVSRRTVYSFEQIKEMAENEVKVILFRMIKHLQSPVPFKELKERGILSGSAQSIVKIDESKYRSFLDAARV</sequence>
<evidence type="ECO:0000313" key="2">
    <source>
        <dbReference type="EMBL" id="AFT71381.1"/>
    </source>
</evidence>
<gene>
    <name evidence="2" type="ordered locus">B5T_03114</name>
</gene>
<dbReference type="AlphaFoldDB" id="K0CIJ6"/>
<dbReference type="Pfam" id="PF00583">
    <property type="entry name" value="Acetyltransf_1"/>
    <property type="match status" value="1"/>
</dbReference>